<dbReference type="Pfam" id="PF02602">
    <property type="entry name" value="HEM4"/>
    <property type="match status" value="1"/>
</dbReference>
<evidence type="ECO:0000313" key="2">
    <source>
        <dbReference type="EMBL" id="WFN36296.1"/>
    </source>
</evidence>
<evidence type="ECO:0000259" key="1">
    <source>
        <dbReference type="Pfam" id="PF02602"/>
    </source>
</evidence>
<dbReference type="GO" id="GO:0004852">
    <property type="term" value="F:uroporphyrinogen-III synthase activity"/>
    <property type="evidence" value="ECO:0007669"/>
    <property type="project" value="InterPro"/>
</dbReference>
<feature type="domain" description="Tetrapyrrole biosynthesis uroporphyrinogen III synthase" evidence="1">
    <location>
        <begin position="18"/>
        <end position="207"/>
    </location>
</feature>
<gene>
    <name evidence="2" type="ORF">L1994_09115</name>
</gene>
<dbReference type="GO" id="GO:0006780">
    <property type="term" value="P:uroporphyrinogen III biosynthetic process"/>
    <property type="evidence" value="ECO:0007669"/>
    <property type="project" value="InterPro"/>
</dbReference>
<dbReference type="Proteomes" id="UP001218895">
    <property type="component" value="Chromosome"/>
</dbReference>
<protein>
    <submittedName>
        <fullName evidence="2">Uroporphyrinogen-III synthase</fullName>
    </submittedName>
</protein>
<reference evidence="2" key="1">
    <citation type="submission" date="2022-01" db="EMBL/GenBank/DDBJ databases">
        <title>Complete genome of Methanomicrobium antiquum DSM 21220.</title>
        <authorList>
            <person name="Chen S.-C."/>
            <person name="You Y.-T."/>
            <person name="Zhou Y.-Z."/>
            <person name="Lai M.-C."/>
        </authorList>
    </citation>
    <scope>NUCLEOTIDE SEQUENCE</scope>
    <source>
        <strain evidence="2">DSM 21220</strain>
    </source>
</reference>
<dbReference type="InterPro" id="IPR003754">
    <property type="entry name" value="4pyrrol_synth_uPrphyn_synth"/>
</dbReference>
<organism evidence="2 3">
    <name type="scientific">Methanomicrobium antiquum</name>
    <dbReference type="NCBI Taxonomy" id="487686"/>
    <lineage>
        <taxon>Archaea</taxon>
        <taxon>Methanobacteriati</taxon>
        <taxon>Methanobacteriota</taxon>
        <taxon>Stenosarchaea group</taxon>
        <taxon>Methanomicrobia</taxon>
        <taxon>Methanomicrobiales</taxon>
        <taxon>Methanomicrobiaceae</taxon>
        <taxon>Methanomicrobium</taxon>
    </lineage>
</organism>
<proteinExistence type="predicted"/>
<accession>A0AAF0JMC6</accession>
<dbReference type="EMBL" id="CP091092">
    <property type="protein sequence ID" value="WFN36296.1"/>
    <property type="molecule type" value="Genomic_DNA"/>
</dbReference>
<evidence type="ECO:0000313" key="3">
    <source>
        <dbReference type="Proteomes" id="UP001218895"/>
    </source>
</evidence>
<dbReference type="InterPro" id="IPR036108">
    <property type="entry name" value="4pyrrol_syn_uPrphyn_synt_sf"/>
</dbReference>
<keyword evidence="3" id="KW-1185">Reference proteome</keyword>
<dbReference type="AlphaFoldDB" id="A0AAF0JMC6"/>
<sequence>MIIAVTRLKEKAGKDESLCKKYGHDCRTVSPMEARIYTEKVLEFAEKANKNEFDCIFFTSALPAEAIGPLLKRWPRVVAIGPQTAKTLQGFGISCEILPNFYSRDFVPFLGDWIYGKKIGLPRADVLNPALISAIEDNGGIAMETPIYALEPSNKELLLTECDAILFTSANSFTYSIWDKKSDIIPVAIGDITAQRMIEAGVKPKVVGDGSLEGTLKALNDYIAGRQ</sequence>
<dbReference type="InterPro" id="IPR039793">
    <property type="entry name" value="UROS/Hem4"/>
</dbReference>
<name>A0AAF0JMC6_9EURY</name>
<dbReference type="KEGG" id="manq:L1994_09115"/>
<dbReference type="Gene3D" id="3.40.50.10090">
    <property type="match status" value="2"/>
</dbReference>
<dbReference type="PANTHER" id="PTHR40082">
    <property type="entry name" value="BLR5956 PROTEIN"/>
    <property type="match status" value="1"/>
</dbReference>
<dbReference type="GeneID" id="79950555"/>
<dbReference type="SUPFAM" id="SSF69618">
    <property type="entry name" value="HemD-like"/>
    <property type="match status" value="1"/>
</dbReference>
<dbReference type="PANTHER" id="PTHR40082:SF1">
    <property type="entry name" value="BLR5956 PROTEIN"/>
    <property type="match status" value="1"/>
</dbReference>
<dbReference type="RefSeq" id="WP_278099134.1">
    <property type="nucleotide sequence ID" value="NZ_CP091092.1"/>
</dbReference>
<dbReference type="CDD" id="cd06578">
    <property type="entry name" value="HemD"/>
    <property type="match status" value="1"/>
</dbReference>